<dbReference type="InterPro" id="IPR029787">
    <property type="entry name" value="Nucleotide_cyclase"/>
</dbReference>
<protein>
    <recommendedName>
        <fullName evidence="1">diguanylate cyclase</fullName>
        <ecNumber evidence="1">2.7.7.65</ecNumber>
    </recommendedName>
</protein>
<evidence type="ECO:0000259" key="4">
    <source>
        <dbReference type="PROSITE" id="PS50887"/>
    </source>
</evidence>
<dbReference type="SUPFAM" id="SSF55073">
    <property type="entry name" value="Nucleotide cyclase"/>
    <property type="match status" value="1"/>
</dbReference>
<accession>A0AA95NBN1</accession>
<feature type="transmembrane region" description="Helical" evidence="3">
    <location>
        <begin position="38"/>
        <end position="58"/>
    </location>
</feature>
<organism evidence="5 6">
    <name type="scientific">Paucibacter sediminis</name>
    <dbReference type="NCBI Taxonomy" id="3019553"/>
    <lineage>
        <taxon>Bacteria</taxon>
        <taxon>Pseudomonadati</taxon>
        <taxon>Pseudomonadota</taxon>
        <taxon>Betaproteobacteria</taxon>
        <taxon>Burkholderiales</taxon>
        <taxon>Sphaerotilaceae</taxon>
        <taxon>Roseateles</taxon>
    </lineage>
</organism>
<keyword evidence="6" id="KW-1185">Reference proteome</keyword>
<keyword evidence="3" id="KW-0472">Membrane</keyword>
<keyword evidence="3" id="KW-0812">Transmembrane</keyword>
<dbReference type="GO" id="GO:0005886">
    <property type="term" value="C:plasma membrane"/>
    <property type="evidence" value="ECO:0007669"/>
    <property type="project" value="TreeGrafter"/>
</dbReference>
<dbReference type="InterPro" id="IPR000160">
    <property type="entry name" value="GGDEF_dom"/>
</dbReference>
<dbReference type="PANTHER" id="PTHR45138">
    <property type="entry name" value="REGULATORY COMPONENTS OF SENSORY TRANSDUCTION SYSTEM"/>
    <property type="match status" value="1"/>
</dbReference>
<dbReference type="SMART" id="SM00267">
    <property type="entry name" value="GGDEF"/>
    <property type="match status" value="1"/>
</dbReference>
<dbReference type="GO" id="GO:1902201">
    <property type="term" value="P:negative regulation of bacterial-type flagellum-dependent cell motility"/>
    <property type="evidence" value="ECO:0007669"/>
    <property type="project" value="TreeGrafter"/>
</dbReference>
<dbReference type="PANTHER" id="PTHR45138:SF9">
    <property type="entry name" value="DIGUANYLATE CYCLASE DGCM-RELATED"/>
    <property type="match status" value="1"/>
</dbReference>
<evidence type="ECO:0000256" key="1">
    <source>
        <dbReference type="ARBA" id="ARBA00012528"/>
    </source>
</evidence>
<dbReference type="FunFam" id="3.30.70.270:FF:000001">
    <property type="entry name" value="Diguanylate cyclase domain protein"/>
    <property type="match status" value="1"/>
</dbReference>
<dbReference type="AlphaFoldDB" id="A0AA95NBN1"/>
<comment type="catalytic activity">
    <reaction evidence="2">
        <text>2 GTP = 3',3'-c-di-GMP + 2 diphosphate</text>
        <dbReference type="Rhea" id="RHEA:24898"/>
        <dbReference type="ChEBI" id="CHEBI:33019"/>
        <dbReference type="ChEBI" id="CHEBI:37565"/>
        <dbReference type="ChEBI" id="CHEBI:58805"/>
        <dbReference type="EC" id="2.7.7.65"/>
    </reaction>
</comment>
<dbReference type="PROSITE" id="PS50887">
    <property type="entry name" value="GGDEF"/>
    <property type="match status" value="1"/>
</dbReference>
<name>A0AA95NBN1_9BURK</name>
<keyword evidence="3" id="KW-1133">Transmembrane helix</keyword>
<sequence length="279" mass="30654">MAARSTHFPFMLFNEIDTPRWLPLLGQWIQRLGLLRTWALLCAGALLLCLGLAGLLLAGPTGHLTAALVASGMAAACAALCGYLLLRLVQHIDSTQRGVLRHATEDPLTGTLNRRYFLELVEREWSRARRYDMSCALLLMDVDHFKRVNERFGHRCGDQVLREIAAASVETLRHADVLARFGGEEFIVFLPHTDPLGALDVAERMRERVEALQLAWNGAELRVSVSLGVAALHPEHLTLDQLIHDADDALAVAKSAGRNCVRAGAGLLPGKPSMMNNNN</sequence>
<evidence type="ECO:0000313" key="6">
    <source>
        <dbReference type="Proteomes" id="UP001177769"/>
    </source>
</evidence>
<dbReference type="InterPro" id="IPR043128">
    <property type="entry name" value="Rev_trsase/Diguanyl_cyclase"/>
</dbReference>
<dbReference type="Pfam" id="PF00990">
    <property type="entry name" value="GGDEF"/>
    <property type="match status" value="1"/>
</dbReference>
<dbReference type="CDD" id="cd01949">
    <property type="entry name" value="GGDEF"/>
    <property type="match status" value="1"/>
</dbReference>
<reference evidence="5" key="1">
    <citation type="submission" date="2023-01" db="EMBL/GenBank/DDBJ databases">
        <title>Whole genome sequence of Paucibacter sp. S2-9 isolated from pond sediment.</title>
        <authorList>
            <person name="Jung J.Y."/>
        </authorList>
    </citation>
    <scope>NUCLEOTIDE SEQUENCE</scope>
    <source>
        <strain evidence="5">S2-9</strain>
    </source>
</reference>
<evidence type="ECO:0000313" key="5">
    <source>
        <dbReference type="EMBL" id="WIT11080.1"/>
    </source>
</evidence>
<dbReference type="KEGG" id="pais:PFX98_19550"/>
<dbReference type="NCBIfam" id="TIGR00254">
    <property type="entry name" value="GGDEF"/>
    <property type="match status" value="1"/>
</dbReference>
<dbReference type="RefSeq" id="WP_285232158.1">
    <property type="nucleotide sequence ID" value="NZ_CP116346.1"/>
</dbReference>
<gene>
    <name evidence="5" type="ORF">PFX98_19550</name>
</gene>
<dbReference type="Proteomes" id="UP001177769">
    <property type="component" value="Chromosome"/>
</dbReference>
<dbReference type="InterPro" id="IPR050469">
    <property type="entry name" value="Diguanylate_Cyclase"/>
</dbReference>
<dbReference type="GO" id="GO:0052621">
    <property type="term" value="F:diguanylate cyclase activity"/>
    <property type="evidence" value="ECO:0007669"/>
    <property type="project" value="UniProtKB-EC"/>
</dbReference>
<feature type="transmembrane region" description="Helical" evidence="3">
    <location>
        <begin position="64"/>
        <end position="86"/>
    </location>
</feature>
<dbReference type="EC" id="2.7.7.65" evidence="1"/>
<dbReference type="GO" id="GO:0043709">
    <property type="term" value="P:cell adhesion involved in single-species biofilm formation"/>
    <property type="evidence" value="ECO:0007669"/>
    <property type="project" value="TreeGrafter"/>
</dbReference>
<evidence type="ECO:0000256" key="3">
    <source>
        <dbReference type="SAM" id="Phobius"/>
    </source>
</evidence>
<dbReference type="Gene3D" id="3.30.70.270">
    <property type="match status" value="1"/>
</dbReference>
<proteinExistence type="predicted"/>
<dbReference type="EMBL" id="CP116346">
    <property type="protein sequence ID" value="WIT11080.1"/>
    <property type="molecule type" value="Genomic_DNA"/>
</dbReference>
<evidence type="ECO:0000256" key="2">
    <source>
        <dbReference type="ARBA" id="ARBA00034247"/>
    </source>
</evidence>
<feature type="domain" description="GGDEF" evidence="4">
    <location>
        <begin position="133"/>
        <end position="266"/>
    </location>
</feature>